<dbReference type="PANTHER" id="PTHR47163:SF2">
    <property type="entry name" value="SI:DKEY-17M8.2"/>
    <property type="match status" value="1"/>
</dbReference>
<dbReference type="InterPro" id="IPR053164">
    <property type="entry name" value="IS1016-like_transposase"/>
</dbReference>
<sequence length="133" mass="15424">MAVFGILERAGKVYTVVPDGLKAKTLMPIIRQKVVPDPIVYTDGFGGHDALDVSEFRYERIDHDRGLVDEKGKQINGIENFWSQAKRVLRKYNGIPRPSFELFLMERDSRFNYGSPKQQLRLLKRWLRKEGVT</sequence>
<dbReference type="EMBL" id="QXDL01000180">
    <property type="protein sequence ID" value="RIH81361.1"/>
    <property type="molecule type" value="Genomic_DNA"/>
</dbReference>
<reference evidence="2 3" key="1">
    <citation type="submission" date="2018-08" db="EMBL/GenBank/DDBJ databases">
        <title>Meiothermus terrae DSM 26712 genome sequencing project.</title>
        <authorList>
            <person name="Da Costa M.S."/>
            <person name="Albuquerque L."/>
            <person name="Raposo P."/>
            <person name="Froufe H.J.C."/>
            <person name="Barroso C.S."/>
            <person name="Egas C."/>
        </authorList>
    </citation>
    <scope>NUCLEOTIDE SEQUENCE [LARGE SCALE GENOMIC DNA]</scope>
    <source>
        <strain evidence="2 3">DSM 26712</strain>
    </source>
</reference>
<name>A0A399EGF0_9DEIN</name>
<comment type="caution">
    <text evidence="2">The sequence shown here is derived from an EMBL/GenBank/DDBJ whole genome shotgun (WGS) entry which is preliminary data.</text>
</comment>
<feature type="domain" description="ISXO2-like transposase" evidence="1">
    <location>
        <begin position="1"/>
        <end position="112"/>
    </location>
</feature>
<accession>A0A399EGF0</accession>
<dbReference type="AlphaFoldDB" id="A0A399EGF0"/>
<evidence type="ECO:0000313" key="3">
    <source>
        <dbReference type="Proteomes" id="UP000265715"/>
    </source>
</evidence>
<dbReference type="Proteomes" id="UP000265715">
    <property type="component" value="Unassembled WGS sequence"/>
</dbReference>
<evidence type="ECO:0000259" key="1">
    <source>
        <dbReference type="SMART" id="SM01126"/>
    </source>
</evidence>
<dbReference type="PANTHER" id="PTHR47163">
    <property type="entry name" value="DDE_TNP_IS1595 DOMAIN-CONTAINING PROTEIN"/>
    <property type="match status" value="1"/>
</dbReference>
<dbReference type="InterPro" id="IPR024445">
    <property type="entry name" value="Tnp_ISXO2-like"/>
</dbReference>
<organism evidence="2 3">
    <name type="scientific">Calidithermus terrae</name>
    <dbReference type="NCBI Taxonomy" id="1408545"/>
    <lineage>
        <taxon>Bacteria</taxon>
        <taxon>Thermotogati</taxon>
        <taxon>Deinococcota</taxon>
        <taxon>Deinococci</taxon>
        <taxon>Thermales</taxon>
        <taxon>Thermaceae</taxon>
        <taxon>Calidithermus</taxon>
    </lineage>
</organism>
<gene>
    <name evidence="2" type="ORF">Mterra_03205</name>
</gene>
<dbReference type="Pfam" id="PF12762">
    <property type="entry name" value="DDE_Tnp_IS1595"/>
    <property type="match status" value="1"/>
</dbReference>
<protein>
    <submittedName>
        <fullName evidence="2">ISXO2-like transposase domain protein</fullName>
    </submittedName>
</protein>
<proteinExistence type="predicted"/>
<keyword evidence="3" id="KW-1185">Reference proteome</keyword>
<evidence type="ECO:0000313" key="2">
    <source>
        <dbReference type="EMBL" id="RIH81361.1"/>
    </source>
</evidence>
<dbReference type="SMART" id="SM01126">
    <property type="entry name" value="DDE_Tnp_IS1595"/>
    <property type="match status" value="1"/>
</dbReference>